<dbReference type="Pfam" id="PF18879">
    <property type="entry name" value="EspA_EspE"/>
    <property type="match status" value="1"/>
</dbReference>
<sequence>MSLVEAFLSTWSKARATFGDDRSLGGGFPGDEVSRLQSEVTGARPGDMWGGGAADAYHTLNSAHAQSFTALADLDRRMTVHLDELAAVVSAGREQLDELRQWVVDVADGLPEEVEPDDVLAPVVGQAVDRLVEIIIRSHASITDLAAGMRTLVAEYRAVSGS</sequence>
<protein>
    <recommendedName>
        <fullName evidence="1">ESX-1 secretion-associated protein EspA/EspE-like domain-containing protein</fullName>
    </recommendedName>
</protein>
<evidence type="ECO:0000313" key="2">
    <source>
        <dbReference type="EMBL" id="MCP9270853.1"/>
    </source>
</evidence>
<name>A0ABT1LVC9_9MYCO</name>
<evidence type="ECO:0000259" key="1">
    <source>
        <dbReference type="Pfam" id="PF18879"/>
    </source>
</evidence>
<dbReference type="Proteomes" id="UP001651690">
    <property type="component" value="Unassembled WGS sequence"/>
</dbReference>
<gene>
    <name evidence="2" type="ORF">NM203_01485</name>
</gene>
<accession>A0ABT1LVC9</accession>
<evidence type="ECO:0000313" key="3">
    <source>
        <dbReference type="Proteomes" id="UP001651690"/>
    </source>
</evidence>
<keyword evidence="3" id="KW-1185">Reference proteome</keyword>
<dbReference type="RefSeq" id="WP_255057821.1">
    <property type="nucleotide sequence ID" value="NZ_JANDBD010000001.1"/>
</dbReference>
<comment type="caution">
    <text evidence="2">The sequence shown here is derived from an EMBL/GenBank/DDBJ whole genome shotgun (WGS) entry which is preliminary data.</text>
</comment>
<proteinExistence type="predicted"/>
<reference evidence="2 3" key="1">
    <citation type="submission" date="2022-06" db="EMBL/GenBank/DDBJ databases">
        <title>Mycolicibacterium sp. CAU 1645 isolated from seawater.</title>
        <authorList>
            <person name="Kim W."/>
        </authorList>
    </citation>
    <scope>NUCLEOTIDE SEQUENCE [LARGE SCALE GENOMIC DNA]</scope>
    <source>
        <strain evidence="2 3">CAU 1645</strain>
    </source>
</reference>
<dbReference type="EMBL" id="JANDBD010000001">
    <property type="protein sequence ID" value="MCP9270853.1"/>
    <property type="molecule type" value="Genomic_DNA"/>
</dbReference>
<dbReference type="InterPro" id="IPR043796">
    <property type="entry name" value="ESX-1_EspA/EspE-like"/>
</dbReference>
<feature type="domain" description="ESX-1 secretion-associated protein EspA/EspE-like" evidence="1">
    <location>
        <begin position="31"/>
        <end position="97"/>
    </location>
</feature>
<organism evidence="2 3">
    <name type="scientific">Mycolicibacterium arenosum</name>
    <dbReference type="NCBI Taxonomy" id="2952157"/>
    <lineage>
        <taxon>Bacteria</taxon>
        <taxon>Bacillati</taxon>
        <taxon>Actinomycetota</taxon>
        <taxon>Actinomycetes</taxon>
        <taxon>Mycobacteriales</taxon>
        <taxon>Mycobacteriaceae</taxon>
        <taxon>Mycolicibacterium</taxon>
    </lineage>
</organism>